<gene>
    <name evidence="2" type="ORF">FHY64_12410</name>
</gene>
<reference evidence="2 3" key="1">
    <citation type="submission" date="2019-06" db="EMBL/GenBank/DDBJ databases">
        <title>Genome of new Rhodobacteraceae sp. SM1903.</title>
        <authorList>
            <person name="Ren X."/>
        </authorList>
    </citation>
    <scope>NUCLEOTIDE SEQUENCE [LARGE SCALE GENOMIC DNA]</scope>
    <source>
        <strain evidence="2 3">SM1903</strain>
    </source>
</reference>
<dbReference type="OrthoDB" id="8611435at2"/>
<keyword evidence="3" id="KW-1185">Reference proteome</keyword>
<protein>
    <submittedName>
        <fullName evidence="2">Uncharacterized protein</fullName>
    </submittedName>
</protein>
<evidence type="ECO:0000313" key="2">
    <source>
        <dbReference type="EMBL" id="TNY34026.1"/>
    </source>
</evidence>
<feature type="chain" id="PRO_5023035242" evidence="1">
    <location>
        <begin position="22"/>
        <end position="449"/>
    </location>
</feature>
<dbReference type="RefSeq" id="WP_140194986.1">
    <property type="nucleotide sequence ID" value="NZ_CP065915.1"/>
</dbReference>
<sequence>MFPRPLFLLFSLLLFPLQAMAEGRFSGAWEVVLNGSGPQIMWLELFDDGAGDVTGSGTTTDDFQPGGASSVSVLSGTTVGNSMQLVMRSDFSAGGSATVQLSAVESGGGLSGSIIHNGSFLPVTLVNRAAPSDPASCLELDAVTAELNASADTEMVQQIRGIYTINGLAFGGERTDAKCSAALIDLEEMVYSMNEPNPLAPVRVDPVTYDVSSWRPVAGGSGISLWNHNNSSMGWESGPGDRRVIWYYQPRSGLSGVGVRQGTLLFEGTRVGNRMEGRARIFTGACGPYSYYVEGPIASNNIEVTMTGQKPVVNDACQITGTAPDTLRFNYVADAPNSGPAEPSDEPMEGDVPGFGVWADRFAVQRVASNDTLNVRTGPGTGYAVVGELPPTAQGILVEAGGCTPEMDQIAYDQANRAQRTQMISTRWCDVSWGSLRGWVYAGYLRSSD</sequence>
<dbReference type="Gene3D" id="2.30.30.40">
    <property type="entry name" value="SH3 Domains"/>
    <property type="match status" value="1"/>
</dbReference>
<accession>A0A5C5GKR7</accession>
<dbReference type="EMBL" id="VFFF01000001">
    <property type="protein sequence ID" value="TNY34026.1"/>
    <property type="molecule type" value="Genomic_DNA"/>
</dbReference>
<proteinExistence type="predicted"/>
<dbReference type="Proteomes" id="UP000314011">
    <property type="component" value="Unassembled WGS sequence"/>
</dbReference>
<feature type="signal peptide" evidence="1">
    <location>
        <begin position="1"/>
        <end position="21"/>
    </location>
</feature>
<keyword evidence="1" id="KW-0732">Signal</keyword>
<evidence type="ECO:0000313" key="3">
    <source>
        <dbReference type="Proteomes" id="UP000314011"/>
    </source>
</evidence>
<name>A0A5C5GKR7_9RHOB</name>
<comment type="caution">
    <text evidence="2">The sequence shown here is derived from an EMBL/GenBank/DDBJ whole genome shotgun (WGS) entry which is preliminary data.</text>
</comment>
<evidence type="ECO:0000256" key="1">
    <source>
        <dbReference type="SAM" id="SignalP"/>
    </source>
</evidence>
<organism evidence="2 3">
    <name type="scientific">Pelagovum pacificum</name>
    <dbReference type="NCBI Taxonomy" id="2588711"/>
    <lineage>
        <taxon>Bacteria</taxon>
        <taxon>Pseudomonadati</taxon>
        <taxon>Pseudomonadota</taxon>
        <taxon>Alphaproteobacteria</taxon>
        <taxon>Rhodobacterales</taxon>
        <taxon>Paracoccaceae</taxon>
        <taxon>Pelagovum</taxon>
    </lineage>
</organism>
<dbReference type="AlphaFoldDB" id="A0A5C5GKR7"/>